<sequence length="218" mass="23998">MGVVRSGVGTSEVVVTPTTKERRKRNQVSECMGVILAGRTDVRSIPEAIRKGSGLKRETKRNRQDKPVPENKKPLVFPCICTTQSEAEEGAGEGFRPTGRSVRQAEVDRGPSVVFWICKCSTATFNCEVCNVSYFLFFSHIGQGDEPEESGCAEDLFSIFVWIFFVMMPVVSFKYNKDDLLGLTQHASAETGGVSSQQTPDASPSAIQIRDYANDSEK</sequence>
<dbReference type="RefSeq" id="XP_045964317.1">
    <property type="nucleotide sequence ID" value="XM_046099221.1"/>
</dbReference>
<accession>A0A9P8UY65</accession>
<evidence type="ECO:0000313" key="3">
    <source>
        <dbReference type="Proteomes" id="UP000758603"/>
    </source>
</evidence>
<evidence type="ECO:0000313" key="2">
    <source>
        <dbReference type="EMBL" id="KAH6660186.1"/>
    </source>
</evidence>
<protein>
    <submittedName>
        <fullName evidence="2">Uncharacterized protein</fullName>
    </submittedName>
</protein>
<gene>
    <name evidence="2" type="ORF">BKA67DRAFT_530303</name>
</gene>
<dbReference type="EMBL" id="JAGPXC010000001">
    <property type="protein sequence ID" value="KAH6660186.1"/>
    <property type="molecule type" value="Genomic_DNA"/>
</dbReference>
<name>A0A9P8UY65_9PEZI</name>
<keyword evidence="3" id="KW-1185">Reference proteome</keyword>
<organism evidence="2 3">
    <name type="scientific">Truncatella angustata</name>
    <dbReference type="NCBI Taxonomy" id="152316"/>
    <lineage>
        <taxon>Eukaryota</taxon>
        <taxon>Fungi</taxon>
        <taxon>Dikarya</taxon>
        <taxon>Ascomycota</taxon>
        <taxon>Pezizomycotina</taxon>
        <taxon>Sordariomycetes</taxon>
        <taxon>Xylariomycetidae</taxon>
        <taxon>Amphisphaeriales</taxon>
        <taxon>Sporocadaceae</taxon>
        <taxon>Truncatella</taxon>
    </lineage>
</organism>
<feature type="region of interest" description="Disordered" evidence="1">
    <location>
        <begin position="47"/>
        <end position="71"/>
    </location>
</feature>
<proteinExistence type="predicted"/>
<evidence type="ECO:0000256" key="1">
    <source>
        <dbReference type="SAM" id="MobiDB-lite"/>
    </source>
</evidence>
<dbReference type="GeneID" id="70128113"/>
<dbReference type="AlphaFoldDB" id="A0A9P8UY65"/>
<feature type="region of interest" description="Disordered" evidence="1">
    <location>
        <begin position="1"/>
        <end position="26"/>
    </location>
</feature>
<comment type="caution">
    <text evidence="2">The sequence shown here is derived from an EMBL/GenBank/DDBJ whole genome shotgun (WGS) entry which is preliminary data.</text>
</comment>
<reference evidence="2" key="1">
    <citation type="journal article" date="2021" name="Nat. Commun.">
        <title>Genetic determinants of endophytism in the Arabidopsis root mycobiome.</title>
        <authorList>
            <person name="Mesny F."/>
            <person name="Miyauchi S."/>
            <person name="Thiergart T."/>
            <person name="Pickel B."/>
            <person name="Atanasova L."/>
            <person name="Karlsson M."/>
            <person name="Huettel B."/>
            <person name="Barry K.W."/>
            <person name="Haridas S."/>
            <person name="Chen C."/>
            <person name="Bauer D."/>
            <person name="Andreopoulos W."/>
            <person name="Pangilinan J."/>
            <person name="LaButti K."/>
            <person name="Riley R."/>
            <person name="Lipzen A."/>
            <person name="Clum A."/>
            <person name="Drula E."/>
            <person name="Henrissat B."/>
            <person name="Kohler A."/>
            <person name="Grigoriev I.V."/>
            <person name="Martin F.M."/>
            <person name="Hacquard S."/>
        </authorList>
    </citation>
    <scope>NUCLEOTIDE SEQUENCE</scope>
    <source>
        <strain evidence="2">MPI-SDFR-AT-0073</strain>
    </source>
</reference>
<dbReference type="Proteomes" id="UP000758603">
    <property type="component" value="Unassembled WGS sequence"/>
</dbReference>